<dbReference type="GO" id="GO:0005743">
    <property type="term" value="C:mitochondrial inner membrane"/>
    <property type="evidence" value="ECO:0007669"/>
    <property type="project" value="UniProtKB-SubCell"/>
</dbReference>
<evidence type="ECO:0000313" key="12">
    <source>
        <dbReference type="EMBL" id="CCI46993.1"/>
    </source>
</evidence>
<dbReference type="PANTHER" id="PTHR45829:SF4">
    <property type="entry name" value="MITOCHONDRIAL CARRIER PROTEIN RIM2"/>
    <property type="match status" value="1"/>
</dbReference>
<comment type="similarity">
    <text evidence="10">Belongs to the mitochondrial carrier (TC 2.A.29) family.</text>
</comment>
<evidence type="ECO:0000256" key="11">
    <source>
        <dbReference type="SAM" id="Phobius"/>
    </source>
</evidence>
<dbReference type="Gene3D" id="1.50.40.10">
    <property type="entry name" value="Mitochondrial carrier domain"/>
    <property type="match status" value="2"/>
</dbReference>
<evidence type="ECO:0000313" key="13">
    <source>
        <dbReference type="Proteomes" id="UP000053237"/>
    </source>
</evidence>
<dbReference type="OrthoDB" id="428293at2759"/>
<keyword evidence="6 11" id="KW-1133">Transmembrane helix</keyword>
<proteinExistence type="inferred from homology"/>
<keyword evidence="4" id="KW-0677">Repeat</keyword>
<feature type="repeat" description="Solcar" evidence="9">
    <location>
        <begin position="42"/>
        <end position="135"/>
    </location>
</feature>
<organism evidence="12 13">
    <name type="scientific">Albugo candida</name>
    <dbReference type="NCBI Taxonomy" id="65357"/>
    <lineage>
        <taxon>Eukaryota</taxon>
        <taxon>Sar</taxon>
        <taxon>Stramenopiles</taxon>
        <taxon>Oomycota</taxon>
        <taxon>Peronosporomycetes</taxon>
        <taxon>Albuginales</taxon>
        <taxon>Albuginaceae</taxon>
        <taxon>Albugo</taxon>
    </lineage>
</organism>
<evidence type="ECO:0008006" key="14">
    <source>
        <dbReference type="Google" id="ProtNLM"/>
    </source>
</evidence>
<sequence length="349" mass="38240">MTAISTPVSALSAPTIINTPIDKFAIEDSTCTRPGTTAIALTRQRQHFIAGAIGGIFAAVITSPLEVVKTRLQVRSRKSLTHGGSFGNSSTWSVMRSIARNESIFGLWRGITPTLVGVVPARAAYFGFFRTFKYEFEKAGLQGSGYNLLSAAGAGSLAATFTCPIWVLKTRLQLMPTQPQQSIMWQRQGAAALQSVVHSTPKTYHFTSVRKVAVDMYKREGARAFFRGLSASYWGISESAIQFALYEESRHYIDDSNNLKVFLAAGLSKLLASALTYPHEVVRTRMRDQRAPMGSNGLKYRSMVQSIQTIFVEEGLAGLYGGLSAHLMRVVPNAAIMFLVVETLTRQPK</sequence>
<feature type="transmembrane region" description="Helical" evidence="11">
    <location>
        <begin position="148"/>
        <end position="168"/>
    </location>
</feature>
<dbReference type="InterPro" id="IPR018108">
    <property type="entry name" value="MCP_transmembrane"/>
</dbReference>
<feature type="transmembrane region" description="Helical" evidence="11">
    <location>
        <begin position="106"/>
        <end position="128"/>
    </location>
</feature>
<evidence type="ECO:0000256" key="8">
    <source>
        <dbReference type="ARBA" id="ARBA00023136"/>
    </source>
</evidence>
<keyword evidence="13" id="KW-1185">Reference proteome</keyword>
<dbReference type="AlphaFoldDB" id="A0A024GJV7"/>
<evidence type="ECO:0000256" key="3">
    <source>
        <dbReference type="ARBA" id="ARBA00022692"/>
    </source>
</evidence>
<comment type="subcellular location">
    <subcellularLocation>
        <location evidence="1">Mitochondrion inner membrane</location>
        <topology evidence="1">Multi-pass membrane protein</topology>
    </subcellularLocation>
</comment>
<dbReference type="InterPro" id="IPR049562">
    <property type="entry name" value="SLC25A33/36-like"/>
</dbReference>
<dbReference type="EMBL" id="CAIX01000146">
    <property type="protein sequence ID" value="CCI46993.1"/>
    <property type="molecule type" value="Genomic_DNA"/>
</dbReference>
<reference evidence="12 13" key="1">
    <citation type="submission" date="2012-05" db="EMBL/GenBank/DDBJ databases">
        <title>Recombination and specialization in a pathogen metapopulation.</title>
        <authorList>
            <person name="Gardiner A."/>
            <person name="Kemen E."/>
            <person name="Schultz-Larsen T."/>
            <person name="MacLean D."/>
            <person name="Van Oosterhout C."/>
            <person name="Jones J.D.G."/>
        </authorList>
    </citation>
    <scope>NUCLEOTIDE SEQUENCE [LARGE SCALE GENOMIC DNA]</scope>
    <source>
        <strain evidence="12 13">Ac Nc2</strain>
    </source>
</reference>
<dbReference type="SUPFAM" id="SSF103506">
    <property type="entry name" value="Mitochondrial carrier"/>
    <property type="match status" value="1"/>
</dbReference>
<feature type="transmembrane region" description="Helical" evidence="11">
    <location>
        <begin position="48"/>
        <end position="68"/>
    </location>
</feature>
<evidence type="ECO:0000256" key="10">
    <source>
        <dbReference type="RuleBase" id="RU000488"/>
    </source>
</evidence>
<keyword evidence="7" id="KW-0496">Mitochondrion</keyword>
<evidence type="ECO:0000256" key="5">
    <source>
        <dbReference type="ARBA" id="ARBA00022792"/>
    </source>
</evidence>
<dbReference type="Proteomes" id="UP000053237">
    <property type="component" value="Unassembled WGS sequence"/>
</dbReference>
<dbReference type="GO" id="GO:0015218">
    <property type="term" value="F:pyrimidine nucleotide transmembrane transporter activity"/>
    <property type="evidence" value="ECO:0007669"/>
    <property type="project" value="InterPro"/>
</dbReference>
<name>A0A024GJV7_9STRA</name>
<dbReference type="PANTHER" id="PTHR45829">
    <property type="entry name" value="MITOCHONDRIAL CARRIER PROTEIN RIM2"/>
    <property type="match status" value="1"/>
</dbReference>
<evidence type="ECO:0000256" key="6">
    <source>
        <dbReference type="ARBA" id="ARBA00022989"/>
    </source>
</evidence>
<keyword evidence="5" id="KW-0999">Mitochondrion inner membrane</keyword>
<feature type="repeat" description="Solcar" evidence="9">
    <location>
        <begin position="142"/>
        <end position="252"/>
    </location>
</feature>
<dbReference type="GO" id="GO:1990519">
    <property type="term" value="P:pyrimidine nucleotide import into mitochondrion"/>
    <property type="evidence" value="ECO:0007669"/>
    <property type="project" value="TreeGrafter"/>
</dbReference>
<dbReference type="STRING" id="65357.A0A024GJV7"/>
<comment type="caution">
    <text evidence="12">The sequence shown here is derived from an EMBL/GenBank/DDBJ whole genome shotgun (WGS) entry which is preliminary data.</text>
</comment>
<keyword evidence="3 9" id="KW-0812">Transmembrane</keyword>
<dbReference type="InterPro" id="IPR002067">
    <property type="entry name" value="MCP"/>
</dbReference>
<dbReference type="PRINTS" id="PR00926">
    <property type="entry name" value="MITOCARRIER"/>
</dbReference>
<dbReference type="InParanoid" id="A0A024GJV7"/>
<keyword evidence="2 10" id="KW-0813">Transport</keyword>
<evidence type="ECO:0000256" key="7">
    <source>
        <dbReference type="ARBA" id="ARBA00023128"/>
    </source>
</evidence>
<keyword evidence="8 9" id="KW-0472">Membrane</keyword>
<dbReference type="Pfam" id="PF00153">
    <property type="entry name" value="Mito_carr"/>
    <property type="match status" value="3"/>
</dbReference>
<dbReference type="InterPro" id="IPR023395">
    <property type="entry name" value="MCP_dom_sf"/>
</dbReference>
<dbReference type="PROSITE" id="PS50920">
    <property type="entry name" value="SOLCAR"/>
    <property type="match status" value="3"/>
</dbReference>
<accession>A0A024GJV7</accession>
<evidence type="ECO:0000256" key="4">
    <source>
        <dbReference type="ARBA" id="ARBA00022737"/>
    </source>
</evidence>
<feature type="repeat" description="Solcar" evidence="9">
    <location>
        <begin position="256"/>
        <end position="347"/>
    </location>
</feature>
<evidence type="ECO:0000256" key="1">
    <source>
        <dbReference type="ARBA" id="ARBA00004448"/>
    </source>
</evidence>
<gene>
    <name evidence="12" type="ORF">BN9_079480</name>
</gene>
<protein>
    <recommendedName>
        <fullName evidence="14">Mitochondrial carrier protein</fullName>
    </recommendedName>
</protein>
<evidence type="ECO:0000256" key="2">
    <source>
        <dbReference type="ARBA" id="ARBA00022448"/>
    </source>
</evidence>
<evidence type="ECO:0000256" key="9">
    <source>
        <dbReference type="PROSITE-ProRule" id="PRU00282"/>
    </source>
</evidence>